<dbReference type="PANTHER" id="PTHR10827:SF98">
    <property type="entry name" value="45 KDA CALCIUM-BINDING PROTEIN"/>
    <property type="match status" value="1"/>
</dbReference>
<dbReference type="EMBL" id="PUHY01000005">
    <property type="protein sequence ID" value="PQO37614.1"/>
    <property type="molecule type" value="Genomic_DNA"/>
</dbReference>
<sequence length="540" mass="61251">MKFDRRSKQVAPWILWAAWLGSVSYVAHFTPQLAAEDLRPGQHDMLLLLPDGPIHVRAWITDNGQPLEQVRRNYIDDLVSSLDTDRDGKLGRNETMKHPLFVSGRRYENNKFLNSLRSNRPYTDREIELAVDRVAGQPVAFRQNNAFAEQDLSVFRVLDQNESGLIDRAEMRLAPARIAERDSDFDQCITFNEFLEQPALMMADVVITTVNDSPPTSLHSELLRDASEPILAARMVRLYDQDRDAHLSQQELSWRPERIAKLDTDHDGRLSMQELGSISNAEPDIQLAVDLAKASSEAMQLVDQHQKDGEASAASLRFNRGNVMLSVGYRYRDPVEEARRNAEAAFNAIDIDANGYLDREEIAEHQRFERYLFDAMDEDDDERVFAAEMMKYVVNYAEAASTSCQATLVDAGNGFFQMLDANDDGRISIRELRRCEQRLVDASQDNAINPSQLAKSFRIEFERGGVSLFGRVDRTDAATPTVPLRSNGGPIWFQRMDRNGDGDLTWDEFLGPREVFEQLDSDRDGLLDPAEAKQASEKTL</sequence>
<dbReference type="InterPro" id="IPR002048">
    <property type="entry name" value="EF_hand_dom"/>
</dbReference>
<evidence type="ECO:0000259" key="4">
    <source>
        <dbReference type="PROSITE" id="PS50222"/>
    </source>
</evidence>
<dbReference type="SMART" id="SM00054">
    <property type="entry name" value="EFh"/>
    <property type="match status" value="5"/>
</dbReference>
<dbReference type="InterPro" id="IPR018247">
    <property type="entry name" value="EF_Hand_1_Ca_BS"/>
</dbReference>
<organism evidence="5 6">
    <name type="scientific">Blastopirellula marina</name>
    <dbReference type="NCBI Taxonomy" id="124"/>
    <lineage>
        <taxon>Bacteria</taxon>
        <taxon>Pseudomonadati</taxon>
        <taxon>Planctomycetota</taxon>
        <taxon>Planctomycetia</taxon>
        <taxon>Pirellulales</taxon>
        <taxon>Pirellulaceae</taxon>
        <taxon>Blastopirellula</taxon>
    </lineage>
</organism>
<name>A0A2S8G0E3_9BACT</name>
<gene>
    <name evidence="5" type="ORF">C5Y83_06620</name>
</gene>
<dbReference type="Proteomes" id="UP000238322">
    <property type="component" value="Unassembled WGS sequence"/>
</dbReference>
<keyword evidence="1" id="KW-0479">Metal-binding</keyword>
<dbReference type="PANTHER" id="PTHR10827">
    <property type="entry name" value="RETICULOCALBIN"/>
    <property type="match status" value="1"/>
</dbReference>
<evidence type="ECO:0000256" key="3">
    <source>
        <dbReference type="SAM" id="MobiDB-lite"/>
    </source>
</evidence>
<feature type="domain" description="EF-hand" evidence="4">
    <location>
        <begin position="513"/>
        <end position="540"/>
    </location>
</feature>
<feature type="domain" description="EF-hand" evidence="4">
    <location>
        <begin position="337"/>
        <end position="372"/>
    </location>
</feature>
<keyword evidence="2" id="KW-0677">Repeat</keyword>
<evidence type="ECO:0000256" key="2">
    <source>
        <dbReference type="ARBA" id="ARBA00022737"/>
    </source>
</evidence>
<evidence type="ECO:0000313" key="6">
    <source>
        <dbReference type="Proteomes" id="UP000238322"/>
    </source>
</evidence>
<dbReference type="AlphaFoldDB" id="A0A2S8G0E3"/>
<evidence type="ECO:0000256" key="1">
    <source>
        <dbReference type="ARBA" id="ARBA00022723"/>
    </source>
</evidence>
<dbReference type="Pfam" id="PF13202">
    <property type="entry name" value="EF-hand_5"/>
    <property type="match status" value="6"/>
</dbReference>
<dbReference type="InterPro" id="IPR011992">
    <property type="entry name" value="EF-hand-dom_pair"/>
</dbReference>
<dbReference type="OrthoDB" id="260830at2"/>
<dbReference type="Gene3D" id="1.10.238.10">
    <property type="entry name" value="EF-hand"/>
    <property type="match status" value="4"/>
</dbReference>
<protein>
    <recommendedName>
        <fullName evidence="4">EF-hand domain-containing protein</fullName>
    </recommendedName>
</protein>
<feature type="domain" description="EF-hand" evidence="4">
    <location>
        <begin position="154"/>
        <end position="181"/>
    </location>
</feature>
<accession>A0A2S8G0E3</accession>
<comment type="caution">
    <text evidence="5">The sequence shown here is derived from an EMBL/GenBank/DDBJ whole genome shotgun (WGS) entry which is preliminary data.</text>
</comment>
<dbReference type="GO" id="GO:0005509">
    <property type="term" value="F:calcium ion binding"/>
    <property type="evidence" value="ECO:0007669"/>
    <property type="project" value="InterPro"/>
</dbReference>
<feature type="region of interest" description="Disordered" evidence="3">
    <location>
        <begin position="520"/>
        <end position="540"/>
    </location>
</feature>
<dbReference type="PROSITE" id="PS50222">
    <property type="entry name" value="EF_HAND_2"/>
    <property type="match status" value="3"/>
</dbReference>
<reference evidence="5 6" key="1">
    <citation type="submission" date="2018-02" db="EMBL/GenBank/DDBJ databases">
        <title>Comparative genomes isolates from brazilian mangrove.</title>
        <authorList>
            <person name="Araujo J.E."/>
            <person name="Taketani R.G."/>
            <person name="Silva M.C.P."/>
            <person name="Loureco M.V."/>
            <person name="Andreote F.D."/>
        </authorList>
    </citation>
    <scope>NUCLEOTIDE SEQUENCE [LARGE SCALE GENOMIC DNA]</scope>
    <source>
        <strain evidence="5 6">Hex-1 MGV</strain>
    </source>
</reference>
<dbReference type="PROSITE" id="PS00018">
    <property type="entry name" value="EF_HAND_1"/>
    <property type="match status" value="4"/>
</dbReference>
<dbReference type="SUPFAM" id="SSF47473">
    <property type="entry name" value="EF-hand"/>
    <property type="match status" value="2"/>
</dbReference>
<proteinExistence type="predicted"/>
<evidence type="ECO:0000313" key="5">
    <source>
        <dbReference type="EMBL" id="PQO37614.1"/>
    </source>
</evidence>
<dbReference type="RefSeq" id="WP_105328863.1">
    <property type="nucleotide sequence ID" value="NZ_PUHY01000005.1"/>
</dbReference>